<dbReference type="Gene3D" id="1.10.3230.10">
    <property type="entry name" value="YqbG-like"/>
    <property type="match status" value="1"/>
</dbReference>
<dbReference type="Proteomes" id="UP000095787">
    <property type="component" value="Unassembled WGS sequence"/>
</dbReference>
<proteinExistence type="predicted"/>
<protein>
    <recommendedName>
        <fullName evidence="3">Phage gp6-like head-tail connector protein</fullName>
    </recommendedName>
</protein>
<evidence type="ECO:0000313" key="2">
    <source>
        <dbReference type="Proteomes" id="UP000095787"/>
    </source>
</evidence>
<evidence type="ECO:0000313" key="1">
    <source>
        <dbReference type="EMBL" id="CUN96694.1"/>
    </source>
</evidence>
<dbReference type="AlphaFoldDB" id="A0A174B7P3"/>
<dbReference type="InterPro" id="IPR036558">
    <property type="entry name" value="YqbG-like_sf"/>
</dbReference>
<accession>A0A174B7P3</accession>
<name>A0A174B7P3_9FIRM</name>
<gene>
    <name evidence="1" type="ORF">ERS852456_01266</name>
</gene>
<organism evidence="1 2">
    <name type="scientific">[Ruminococcus] torques</name>
    <dbReference type="NCBI Taxonomy" id="33039"/>
    <lineage>
        <taxon>Bacteria</taxon>
        <taxon>Bacillati</taxon>
        <taxon>Bacillota</taxon>
        <taxon>Clostridia</taxon>
        <taxon>Lachnospirales</taxon>
        <taxon>Lachnospiraceae</taxon>
        <taxon>Mediterraneibacter</taxon>
    </lineage>
</organism>
<sequence>MQEVIYNYYTDHYGGRVIPENEFSYVIKKAEMYLHSFTFNQLEGQPYDNIVKNCLCDMAEAIYKVEKQGDESIKKSESTDGYSVSYVTEIADGQNPQEVLRKKLYGIAECYLMNTGFLYLGVE</sequence>
<evidence type="ECO:0008006" key="3">
    <source>
        <dbReference type="Google" id="ProtNLM"/>
    </source>
</evidence>
<dbReference type="EMBL" id="CYZO01000014">
    <property type="protein sequence ID" value="CUN96694.1"/>
    <property type="molecule type" value="Genomic_DNA"/>
</dbReference>
<reference evidence="1 2" key="1">
    <citation type="submission" date="2015-09" db="EMBL/GenBank/DDBJ databases">
        <authorList>
            <consortium name="Pathogen Informatics"/>
        </authorList>
    </citation>
    <scope>NUCLEOTIDE SEQUENCE [LARGE SCALE GENOMIC DNA]</scope>
    <source>
        <strain evidence="1 2">2789STDY5834841</strain>
    </source>
</reference>
<dbReference type="RefSeq" id="WP_070100400.1">
    <property type="nucleotide sequence ID" value="NZ_CYZO01000014.1"/>
</dbReference>
<dbReference type="CDD" id="cd08053">
    <property type="entry name" value="Yqbg"/>
    <property type="match status" value="1"/>
</dbReference>
<dbReference type="InterPro" id="IPR013514">
    <property type="entry name" value="DUF3199_YqbG"/>
</dbReference>